<dbReference type="Gene3D" id="1.10.443.10">
    <property type="entry name" value="Intergrase catalytic core"/>
    <property type="match status" value="1"/>
</dbReference>
<dbReference type="InterPro" id="IPR025166">
    <property type="entry name" value="Integrase_DNA_bind_dom"/>
</dbReference>
<keyword evidence="3" id="KW-0238">DNA-binding</keyword>
<evidence type="ECO:0000256" key="2">
    <source>
        <dbReference type="ARBA" id="ARBA00022908"/>
    </source>
</evidence>
<reference evidence="6 7" key="1">
    <citation type="submission" date="2019-12" db="EMBL/GenBank/DDBJ databases">
        <title>Genome sequencing and assembly of endphytes of Porphyra tenera.</title>
        <authorList>
            <person name="Park J.M."/>
            <person name="Shin R."/>
            <person name="Jo S.H."/>
        </authorList>
    </citation>
    <scope>NUCLEOTIDE SEQUENCE [LARGE SCALE GENOMIC DNA]</scope>
    <source>
        <strain evidence="6 7">GPM3</strain>
    </source>
</reference>
<dbReference type="InterPro" id="IPR013762">
    <property type="entry name" value="Integrase-like_cat_sf"/>
</dbReference>
<evidence type="ECO:0000256" key="1">
    <source>
        <dbReference type="ARBA" id="ARBA00008857"/>
    </source>
</evidence>
<name>A0AAP9T0A9_9GAMM</name>
<dbReference type="InterPro" id="IPR050808">
    <property type="entry name" value="Phage_Integrase"/>
</dbReference>
<dbReference type="SUPFAM" id="SSF56349">
    <property type="entry name" value="DNA breaking-rejoining enzymes"/>
    <property type="match status" value="1"/>
</dbReference>
<evidence type="ECO:0000259" key="5">
    <source>
        <dbReference type="PROSITE" id="PS51898"/>
    </source>
</evidence>
<dbReference type="PROSITE" id="PS51898">
    <property type="entry name" value="TYR_RECOMBINASE"/>
    <property type="match status" value="1"/>
</dbReference>
<gene>
    <name evidence="6" type="ORF">FX987_02409</name>
</gene>
<dbReference type="PANTHER" id="PTHR30629:SF2">
    <property type="entry name" value="PROPHAGE INTEGRASE INTS-RELATED"/>
    <property type="match status" value="1"/>
</dbReference>
<organism evidence="6 7">
    <name type="scientific">Vreelandella titanicae</name>
    <dbReference type="NCBI Taxonomy" id="664683"/>
    <lineage>
        <taxon>Bacteria</taxon>
        <taxon>Pseudomonadati</taxon>
        <taxon>Pseudomonadota</taxon>
        <taxon>Gammaproteobacteria</taxon>
        <taxon>Oceanospirillales</taxon>
        <taxon>Halomonadaceae</taxon>
        <taxon>Vreelandella</taxon>
    </lineage>
</organism>
<comment type="similarity">
    <text evidence="1">Belongs to the 'phage' integrase family.</text>
</comment>
<dbReference type="Gene3D" id="3.30.160.390">
    <property type="entry name" value="Integrase, DNA-binding domain"/>
    <property type="match status" value="1"/>
</dbReference>
<dbReference type="InterPro" id="IPR038488">
    <property type="entry name" value="Integrase_DNA-bd_sf"/>
</dbReference>
<dbReference type="Pfam" id="PF00589">
    <property type="entry name" value="Phage_integrase"/>
    <property type="match status" value="1"/>
</dbReference>
<evidence type="ECO:0000313" key="6">
    <source>
        <dbReference type="EMBL" id="QKS24627.1"/>
    </source>
</evidence>
<dbReference type="GO" id="GO:0003677">
    <property type="term" value="F:DNA binding"/>
    <property type="evidence" value="ECO:0007669"/>
    <property type="project" value="UniProtKB-KW"/>
</dbReference>
<dbReference type="EMBL" id="CP054580">
    <property type="protein sequence ID" value="QKS24627.1"/>
    <property type="molecule type" value="Genomic_DNA"/>
</dbReference>
<dbReference type="Pfam" id="PF13356">
    <property type="entry name" value="Arm-DNA-bind_3"/>
    <property type="match status" value="1"/>
</dbReference>
<dbReference type="PANTHER" id="PTHR30629">
    <property type="entry name" value="PROPHAGE INTEGRASE"/>
    <property type="match status" value="1"/>
</dbReference>
<proteinExistence type="inferred from homology"/>
<keyword evidence="4" id="KW-0233">DNA recombination</keyword>
<dbReference type="InterPro" id="IPR011010">
    <property type="entry name" value="DNA_brk_join_enz"/>
</dbReference>
<dbReference type="Proteomes" id="UP000509761">
    <property type="component" value="Chromosome"/>
</dbReference>
<dbReference type="InterPro" id="IPR002104">
    <property type="entry name" value="Integrase_catalytic"/>
</dbReference>
<dbReference type="Pfam" id="PF22022">
    <property type="entry name" value="Phage_int_M"/>
    <property type="match status" value="1"/>
</dbReference>
<dbReference type="GO" id="GO:0015074">
    <property type="term" value="P:DNA integration"/>
    <property type="evidence" value="ECO:0007669"/>
    <property type="project" value="UniProtKB-KW"/>
</dbReference>
<keyword evidence="7" id="KW-1185">Reference proteome</keyword>
<dbReference type="CDD" id="cd00801">
    <property type="entry name" value="INT_P4_C"/>
    <property type="match status" value="1"/>
</dbReference>
<accession>A0AAP9T0A9</accession>
<dbReference type="GO" id="GO:0006310">
    <property type="term" value="P:DNA recombination"/>
    <property type="evidence" value="ECO:0007669"/>
    <property type="project" value="UniProtKB-KW"/>
</dbReference>
<dbReference type="InterPro" id="IPR010998">
    <property type="entry name" value="Integrase_recombinase_N"/>
</dbReference>
<evidence type="ECO:0000256" key="3">
    <source>
        <dbReference type="ARBA" id="ARBA00023125"/>
    </source>
</evidence>
<dbReference type="AlphaFoldDB" id="A0AAP9T0A9"/>
<dbReference type="RefSeq" id="WP_174788238.1">
    <property type="nucleotide sequence ID" value="NZ_CP054580.1"/>
</dbReference>
<dbReference type="InterPro" id="IPR053876">
    <property type="entry name" value="Phage_int_M"/>
</dbReference>
<keyword evidence="2" id="KW-0229">DNA integration</keyword>
<protein>
    <submittedName>
        <fullName evidence="6">Prophage integrase IntA</fullName>
    </submittedName>
</protein>
<evidence type="ECO:0000313" key="7">
    <source>
        <dbReference type="Proteomes" id="UP000509761"/>
    </source>
</evidence>
<sequence>MGKLTATQIKNLKATDKDYRLHDGNGLYLLVRKTGTKTFLHRIRKPRDTFHKIGNFPAVSLAEARSFVADKQLKKEQEDSSIERVDEKFCDVAEKWFDSIRANYSDENNRKIGVSLENDIYPYIRNKHIAAVTSKDIYLLLRPIEQRPAPHVAVKVKGWLHSIFKYAIRNLNCDTDPTLAVDVVRPPIQHSVALNDAQLKRLFNEFENSTVQHRTKIANRLLVLTMLRTAELFKTKYSDIDFKKKILVIGPERMKRKIAHVVPLSDYAIELFNEMRQYSGDSEYVFPHPTNKNKNMSLTTVYAAVLVTRQWLKDLKFSPHGYRATSSTMLNQWGYRSDIIEKQLAHSSSDKVRGSYNHADYLDERRVMLQSWSDYIQNIVDKATAK</sequence>
<dbReference type="Gene3D" id="1.10.150.130">
    <property type="match status" value="1"/>
</dbReference>
<feature type="domain" description="Tyr recombinase" evidence="5">
    <location>
        <begin position="189"/>
        <end position="369"/>
    </location>
</feature>
<evidence type="ECO:0000256" key="4">
    <source>
        <dbReference type="ARBA" id="ARBA00023172"/>
    </source>
</evidence>